<accession>A0A1R2D3I2</accession>
<protein>
    <recommendedName>
        <fullName evidence="6">Vacuolar protein sorting-associated protein 35</fullName>
    </recommendedName>
</protein>
<comment type="function">
    <text evidence="6">Plays a role in vesicular protein sorting.</text>
</comment>
<reference evidence="7 8" key="1">
    <citation type="submission" date="2016-11" db="EMBL/GenBank/DDBJ databases">
        <title>The macronuclear genome of Stentor coeruleus: a giant cell with tiny introns.</title>
        <authorList>
            <person name="Slabodnick M."/>
            <person name="Ruby J.G."/>
            <person name="Reiff S.B."/>
            <person name="Swart E.C."/>
            <person name="Gosai S."/>
            <person name="Prabakaran S."/>
            <person name="Witkowska E."/>
            <person name="Larue G.E."/>
            <person name="Fisher S."/>
            <person name="Freeman R.M."/>
            <person name="Gunawardena J."/>
            <person name="Chu W."/>
            <person name="Stover N.A."/>
            <person name="Gregory B.D."/>
            <person name="Nowacki M."/>
            <person name="Derisi J."/>
            <person name="Roy S.W."/>
            <person name="Marshall W.F."/>
            <person name="Sood P."/>
        </authorList>
    </citation>
    <scope>NUCLEOTIDE SEQUENCE [LARGE SCALE GENOMIC DNA]</scope>
    <source>
        <strain evidence="7">WM001</strain>
    </source>
</reference>
<dbReference type="GO" id="GO:0005829">
    <property type="term" value="C:cytosol"/>
    <property type="evidence" value="ECO:0007669"/>
    <property type="project" value="GOC"/>
</dbReference>
<dbReference type="InterPro" id="IPR005378">
    <property type="entry name" value="Vps35"/>
</dbReference>
<evidence type="ECO:0000256" key="3">
    <source>
        <dbReference type="ARBA" id="ARBA00022448"/>
    </source>
</evidence>
<keyword evidence="3 6" id="KW-0813">Transport</keyword>
<sequence length="768" mass="86924">MEEDQDKILEEAVSIVKKEAFQMQRALDASDMREALKNASSMISEMKTSSMSPKTYYQLYMTVFDQMSRLENYFLEEYRRGRKISDLYEKVQHASSILPRLYLLVAVGSVYITTRELPAKAILKDLIEMVKGIQHPMRGLFLRYYLNKVCKEKLPDKGSEYDTDGEGTNDSVDFLLTNLSEMNRLWVRMQHTGTVKDKTKREKERNDLRVTVGENIVRLSSLQGLTLELYISTVLPKILEIITSSKDSISQQYLIDCIIQAFPDAYHLHTLEPFLETLPQLQPTVDIKSILVNLLTRLADYAGEGDLDIVKSIDIFGLIKKAVDGIITEQAGGTETKALLQLQVAFIRLSLKCYPLNTQYVNEILNSSVIIVDKANSSGNLDGESLKLIVKLLSFPLETMSLAILTMNNYPKLMGYLQFSSRKQVAFKIVEAVVISKRTLDSVDTVEQLLHFIVPLLVDGNDSEPSEAYEFEGEQQNVAKLVHLVIANTPEAFLSIFHKFFTIFSKGGHSRIIYTYPSLLFAYLKFLKLLDDQEVEIDLMETLKTIHDILTTIAQISPDNAIKLGLQCVLCINSFKTNSNYGQAAAEFIKQIISLYQEELADTNSKFTTVNLLCGAASRIHCIDSGTHEEIINVILQFASRQLKKSDQCYSIAYCTHLFYNENFHEREKVAGCLNKAAGIARICSKNPRNVGLFVTLLNKFIYFYIQAPGSVDSDLINGITEFINGQINGEFDQDAKVQVSEARVYMKNTVRFIKSRQSEGRLKEIIA</sequence>
<proteinExistence type="inferred from homology"/>
<evidence type="ECO:0000256" key="4">
    <source>
        <dbReference type="ARBA" id="ARBA00022927"/>
    </source>
</evidence>
<keyword evidence="4 6" id="KW-0653">Protein transport</keyword>
<evidence type="ECO:0000313" key="8">
    <source>
        <dbReference type="Proteomes" id="UP000187209"/>
    </source>
</evidence>
<name>A0A1R2D3I2_9CILI</name>
<dbReference type="PANTHER" id="PTHR11099">
    <property type="entry name" value="VACUOLAR SORTING PROTEIN 35"/>
    <property type="match status" value="1"/>
</dbReference>
<evidence type="ECO:0000256" key="6">
    <source>
        <dbReference type="PIRNR" id="PIRNR009375"/>
    </source>
</evidence>
<dbReference type="SUPFAM" id="SSF48371">
    <property type="entry name" value="ARM repeat"/>
    <property type="match status" value="1"/>
</dbReference>
<evidence type="ECO:0000313" key="7">
    <source>
        <dbReference type="EMBL" id="OMJ95824.1"/>
    </source>
</evidence>
<evidence type="ECO:0000256" key="1">
    <source>
        <dbReference type="ARBA" id="ARBA00004170"/>
    </source>
</evidence>
<dbReference type="AlphaFoldDB" id="A0A1R2D3I2"/>
<dbReference type="Proteomes" id="UP000187209">
    <property type="component" value="Unassembled WGS sequence"/>
</dbReference>
<keyword evidence="5" id="KW-0472">Membrane</keyword>
<dbReference type="Gene3D" id="1.25.40.660">
    <property type="entry name" value="Vacuolar protein sorting-associated protein 35, helical subcomplex Vps35-C"/>
    <property type="match status" value="1"/>
</dbReference>
<dbReference type="GO" id="GO:0006886">
    <property type="term" value="P:intracellular protein transport"/>
    <property type="evidence" value="ECO:0007669"/>
    <property type="project" value="TreeGrafter"/>
</dbReference>
<dbReference type="OrthoDB" id="308183at2759"/>
<dbReference type="PIRSF" id="PIRSF009375">
    <property type="entry name" value="Retromer_Vps35"/>
    <property type="match status" value="1"/>
</dbReference>
<gene>
    <name evidence="7" type="ORF">SteCoe_721</name>
</gene>
<organism evidence="7 8">
    <name type="scientific">Stentor coeruleus</name>
    <dbReference type="NCBI Taxonomy" id="5963"/>
    <lineage>
        <taxon>Eukaryota</taxon>
        <taxon>Sar</taxon>
        <taxon>Alveolata</taxon>
        <taxon>Ciliophora</taxon>
        <taxon>Postciliodesmatophora</taxon>
        <taxon>Heterotrichea</taxon>
        <taxon>Heterotrichida</taxon>
        <taxon>Stentoridae</taxon>
        <taxon>Stentor</taxon>
    </lineage>
</organism>
<comment type="subcellular location">
    <subcellularLocation>
        <location evidence="1">Membrane</location>
        <topology evidence="1">Peripheral membrane protein</topology>
    </subcellularLocation>
</comment>
<dbReference type="Pfam" id="PF03635">
    <property type="entry name" value="Vps35"/>
    <property type="match status" value="1"/>
</dbReference>
<dbReference type="GO" id="GO:0042147">
    <property type="term" value="P:retrograde transport, endosome to Golgi"/>
    <property type="evidence" value="ECO:0007669"/>
    <property type="project" value="InterPro"/>
</dbReference>
<comment type="similarity">
    <text evidence="2 6">Belongs to the VPS35 family.</text>
</comment>
<dbReference type="GO" id="GO:0030906">
    <property type="term" value="C:retromer, cargo-selective complex"/>
    <property type="evidence" value="ECO:0007669"/>
    <property type="project" value="InterPro"/>
</dbReference>
<comment type="caution">
    <text evidence="7">The sequence shown here is derived from an EMBL/GenBank/DDBJ whole genome shotgun (WGS) entry which is preliminary data.</text>
</comment>
<evidence type="ECO:0000256" key="5">
    <source>
        <dbReference type="ARBA" id="ARBA00023136"/>
    </source>
</evidence>
<keyword evidence="8" id="KW-1185">Reference proteome</keyword>
<dbReference type="PANTHER" id="PTHR11099:SF0">
    <property type="entry name" value="VACUOLAR PROTEIN SORTING-ASSOCIATED PROTEIN 35"/>
    <property type="match status" value="1"/>
</dbReference>
<dbReference type="EMBL" id="MPUH01000007">
    <property type="protein sequence ID" value="OMJ95824.1"/>
    <property type="molecule type" value="Genomic_DNA"/>
</dbReference>
<dbReference type="GO" id="GO:0005770">
    <property type="term" value="C:late endosome"/>
    <property type="evidence" value="ECO:0007669"/>
    <property type="project" value="TreeGrafter"/>
</dbReference>
<dbReference type="InterPro" id="IPR042491">
    <property type="entry name" value="Vps35_C"/>
</dbReference>
<dbReference type="InterPro" id="IPR016024">
    <property type="entry name" value="ARM-type_fold"/>
</dbReference>
<evidence type="ECO:0000256" key="2">
    <source>
        <dbReference type="ARBA" id="ARBA00006536"/>
    </source>
</evidence>